<evidence type="ECO:0000259" key="6">
    <source>
        <dbReference type="PROSITE" id="PS51898"/>
    </source>
</evidence>
<comment type="similarity">
    <text evidence="1">Belongs to the 'phage' integrase family.</text>
</comment>
<comment type="caution">
    <text evidence="8">The sequence shown here is derived from an EMBL/GenBank/DDBJ whole genome shotgun (WGS) entry which is preliminary data.</text>
</comment>
<gene>
    <name evidence="8" type="ORF">GCM10009639_44070</name>
</gene>
<evidence type="ECO:0000256" key="1">
    <source>
        <dbReference type="ARBA" id="ARBA00008857"/>
    </source>
</evidence>
<dbReference type="InterPro" id="IPR013762">
    <property type="entry name" value="Integrase-like_cat_sf"/>
</dbReference>
<feature type="region of interest" description="Disordered" evidence="5">
    <location>
        <begin position="1"/>
        <end position="48"/>
    </location>
</feature>
<dbReference type="InterPro" id="IPR044068">
    <property type="entry name" value="CB"/>
</dbReference>
<dbReference type="PANTHER" id="PTHR30349">
    <property type="entry name" value="PHAGE INTEGRASE-RELATED"/>
    <property type="match status" value="1"/>
</dbReference>
<dbReference type="EMBL" id="BAAAKJ010000240">
    <property type="protein sequence ID" value="GAA1401588.1"/>
    <property type="molecule type" value="Genomic_DNA"/>
</dbReference>
<evidence type="ECO:0000259" key="7">
    <source>
        <dbReference type="PROSITE" id="PS51900"/>
    </source>
</evidence>
<evidence type="ECO:0000313" key="8">
    <source>
        <dbReference type="EMBL" id="GAA1401588.1"/>
    </source>
</evidence>
<protein>
    <submittedName>
        <fullName evidence="8">Site-specific integrase</fullName>
    </submittedName>
</protein>
<dbReference type="Pfam" id="PF00589">
    <property type="entry name" value="Phage_integrase"/>
    <property type="match status" value="1"/>
</dbReference>
<keyword evidence="9" id="KW-1185">Reference proteome</keyword>
<reference evidence="9" key="1">
    <citation type="journal article" date="2019" name="Int. J. Syst. Evol. Microbiol.">
        <title>The Global Catalogue of Microorganisms (GCM) 10K type strain sequencing project: providing services to taxonomists for standard genome sequencing and annotation.</title>
        <authorList>
            <consortium name="The Broad Institute Genomics Platform"/>
            <consortium name="The Broad Institute Genome Sequencing Center for Infectious Disease"/>
            <person name="Wu L."/>
            <person name="Ma J."/>
        </authorList>
    </citation>
    <scope>NUCLEOTIDE SEQUENCE [LARGE SCALE GENOMIC DNA]</scope>
    <source>
        <strain evidence="9">JCM 12393</strain>
    </source>
</reference>
<dbReference type="RefSeq" id="WP_344338500.1">
    <property type="nucleotide sequence ID" value="NZ_BAAAKJ010000240.1"/>
</dbReference>
<proteinExistence type="inferred from homology"/>
<dbReference type="InterPro" id="IPR010998">
    <property type="entry name" value="Integrase_recombinase_N"/>
</dbReference>
<feature type="domain" description="Core-binding (CB)" evidence="7">
    <location>
        <begin position="84"/>
        <end position="163"/>
    </location>
</feature>
<dbReference type="Gene3D" id="1.10.443.10">
    <property type="entry name" value="Intergrase catalytic core"/>
    <property type="match status" value="1"/>
</dbReference>
<feature type="domain" description="Tyr recombinase" evidence="6">
    <location>
        <begin position="184"/>
        <end position="422"/>
    </location>
</feature>
<dbReference type="SUPFAM" id="SSF56349">
    <property type="entry name" value="DNA breaking-rejoining enzymes"/>
    <property type="match status" value="1"/>
</dbReference>
<dbReference type="PANTHER" id="PTHR30349:SF64">
    <property type="entry name" value="PROPHAGE INTEGRASE INTD-RELATED"/>
    <property type="match status" value="1"/>
</dbReference>
<organism evidence="8 9">
    <name type="scientific">Kitasatospora putterlickiae</name>
    <dbReference type="NCBI Taxonomy" id="221725"/>
    <lineage>
        <taxon>Bacteria</taxon>
        <taxon>Bacillati</taxon>
        <taxon>Actinomycetota</taxon>
        <taxon>Actinomycetes</taxon>
        <taxon>Kitasatosporales</taxon>
        <taxon>Streptomycetaceae</taxon>
        <taxon>Kitasatospora</taxon>
    </lineage>
</organism>
<keyword evidence="2 4" id="KW-0238">DNA-binding</keyword>
<dbReference type="PROSITE" id="PS51900">
    <property type="entry name" value="CB"/>
    <property type="match status" value="1"/>
</dbReference>
<accession>A0ABP4J1Q2</accession>
<keyword evidence="3" id="KW-0233">DNA recombination</keyword>
<dbReference type="Gene3D" id="1.10.150.130">
    <property type="match status" value="1"/>
</dbReference>
<dbReference type="InterPro" id="IPR050090">
    <property type="entry name" value="Tyrosine_recombinase_XerCD"/>
</dbReference>
<dbReference type="InterPro" id="IPR002104">
    <property type="entry name" value="Integrase_catalytic"/>
</dbReference>
<dbReference type="InterPro" id="IPR011010">
    <property type="entry name" value="DNA_brk_join_enz"/>
</dbReference>
<evidence type="ECO:0000256" key="5">
    <source>
        <dbReference type="SAM" id="MobiDB-lite"/>
    </source>
</evidence>
<name>A0ABP4J1Q2_9ACTN</name>
<evidence type="ECO:0000256" key="2">
    <source>
        <dbReference type="ARBA" id="ARBA00023125"/>
    </source>
</evidence>
<evidence type="ECO:0000313" key="9">
    <source>
        <dbReference type="Proteomes" id="UP001499863"/>
    </source>
</evidence>
<dbReference type="PROSITE" id="PS51898">
    <property type="entry name" value="TYR_RECOMBINASE"/>
    <property type="match status" value="1"/>
</dbReference>
<dbReference type="Proteomes" id="UP001499863">
    <property type="component" value="Unassembled WGS sequence"/>
</dbReference>
<evidence type="ECO:0000256" key="4">
    <source>
        <dbReference type="PROSITE-ProRule" id="PRU01248"/>
    </source>
</evidence>
<evidence type="ECO:0000256" key="3">
    <source>
        <dbReference type="ARBA" id="ARBA00023172"/>
    </source>
</evidence>
<sequence length="444" mass="49893">MATVYDTWHKTHPRPTDKSCREHKGKYPTADHGKGKRWQVRHRDPSGEQRKLNFARRADADAEASRLDNDLNRGAYIDPALGKETFREVGERWRASAVHGSSTVERVDRALRLHIYPILGDGAIAGVKTSDIQAWVKDRSKVLAPSTLRVHYSYVTAIFRVAELDRQIPFNPTKGVKLPPPPRKEIVPLAVEVVAALVDAAPGWYRVLLLLAAASGLRQGELFGLELANIDFKRGTVQVKQQVVGPDRGEPYLAPPKTHESYRTVPVAKPAMDALAAHLEKYPARRVDIEDRTDPRPSKWKRRKALLVFTNERGEAIRRAAWASVWETLVRVADKALRKQYESALKSWERRGRPTDAEPTLRQVPNDATMHDLRHFYASVLIKHRESVKTVQKRLGHAKPSITLNTYTHLWPDEEDTTRAAIEAVLGVAPSMCSQAAKTSGQAS</sequence>
<dbReference type="CDD" id="cd01189">
    <property type="entry name" value="INT_ICEBs1_C_like"/>
    <property type="match status" value="1"/>
</dbReference>